<keyword evidence="9" id="KW-0444">Lipid biosynthesis</keyword>
<comment type="catalytic activity">
    <reaction evidence="1 18">
        <text>a 1,2-diacyl-sn-glycero-3-phosphate + CTP + H(+) = a CDP-1,2-diacyl-sn-glycerol + diphosphate</text>
        <dbReference type="Rhea" id="RHEA:16229"/>
        <dbReference type="ChEBI" id="CHEBI:15378"/>
        <dbReference type="ChEBI" id="CHEBI:33019"/>
        <dbReference type="ChEBI" id="CHEBI:37563"/>
        <dbReference type="ChEBI" id="CHEBI:58332"/>
        <dbReference type="ChEBI" id="CHEBI:58608"/>
        <dbReference type="EC" id="2.7.7.41"/>
    </reaction>
</comment>
<protein>
    <recommendedName>
        <fullName evidence="7 18">Phosphatidate cytidylyltransferase</fullName>
        <ecNumber evidence="6 18">2.7.7.41</ecNumber>
    </recommendedName>
</protein>
<dbReference type="EMBL" id="LR778301">
    <property type="protein sequence ID" value="CAB1368062.1"/>
    <property type="molecule type" value="Genomic_DNA"/>
</dbReference>
<evidence type="ECO:0000256" key="8">
    <source>
        <dbReference type="ARBA" id="ARBA00022475"/>
    </source>
</evidence>
<evidence type="ECO:0000313" key="19">
    <source>
        <dbReference type="EMBL" id="CAB1368062.1"/>
    </source>
</evidence>
<comment type="similarity">
    <text evidence="5 18">Belongs to the CDS family.</text>
</comment>
<evidence type="ECO:0000256" key="17">
    <source>
        <dbReference type="ARBA" id="ARBA00023264"/>
    </source>
</evidence>
<dbReference type="Pfam" id="PF01148">
    <property type="entry name" value="CTP_transf_1"/>
    <property type="match status" value="1"/>
</dbReference>
<evidence type="ECO:0000256" key="15">
    <source>
        <dbReference type="ARBA" id="ARBA00023136"/>
    </source>
</evidence>
<proteinExistence type="inferred from homology"/>
<dbReference type="RefSeq" id="WP_145771575.1">
    <property type="nucleotide sequence ID" value="NZ_LR778301.1"/>
</dbReference>
<evidence type="ECO:0000256" key="13">
    <source>
        <dbReference type="ARBA" id="ARBA00022989"/>
    </source>
</evidence>
<evidence type="ECO:0000256" key="4">
    <source>
        <dbReference type="ARBA" id="ARBA00005189"/>
    </source>
</evidence>
<evidence type="ECO:0000256" key="7">
    <source>
        <dbReference type="ARBA" id="ARBA00019373"/>
    </source>
</evidence>
<dbReference type="PROSITE" id="PS01315">
    <property type="entry name" value="CDS"/>
    <property type="match status" value="1"/>
</dbReference>
<gene>
    <name evidence="19" type="primary">cdsA</name>
    <name evidence="19" type="ORF">DENOEST_0897</name>
</gene>
<dbReference type="OrthoDB" id="9799199at2"/>
<evidence type="ECO:0000256" key="1">
    <source>
        <dbReference type="ARBA" id="ARBA00001698"/>
    </source>
</evidence>
<keyword evidence="12 18" id="KW-0548">Nucleotidyltransferase</keyword>
<evidence type="ECO:0000256" key="11">
    <source>
        <dbReference type="ARBA" id="ARBA00022692"/>
    </source>
</evidence>
<dbReference type="KEGG" id="doe:DENOEST_0897"/>
<keyword evidence="13" id="KW-1133">Transmembrane helix</keyword>
<dbReference type="GO" id="GO:0005886">
    <property type="term" value="C:plasma membrane"/>
    <property type="evidence" value="ECO:0007669"/>
    <property type="project" value="UniProtKB-SubCell"/>
</dbReference>
<evidence type="ECO:0000256" key="3">
    <source>
        <dbReference type="ARBA" id="ARBA00005119"/>
    </source>
</evidence>
<keyword evidence="8" id="KW-1003">Cell membrane</keyword>
<keyword evidence="16" id="KW-0594">Phospholipid biosynthesis</keyword>
<evidence type="ECO:0000313" key="20">
    <source>
        <dbReference type="Proteomes" id="UP000515733"/>
    </source>
</evidence>
<dbReference type="GO" id="GO:0004605">
    <property type="term" value="F:phosphatidate cytidylyltransferase activity"/>
    <property type="evidence" value="ECO:0007669"/>
    <property type="project" value="UniProtKB-EC"/>
</dbReference>
<dbReference type="PANTHER" id="PTHR46382">
    <property type="entry name" value="PHOSPHATIDATE CYTIDYLYLTRANSFERASE"/>
    <property type="match status" value="1"/>
</dbReference>
<evidence type="ECO:0000256" key="2">
    <source>
        <dbReference type="ARBA" id="ARBA00004651"/>
    </source>
</evidence>
<keyword evidence="11 18" id="KW-0812">Transmembrane</keyword>
<organism evidence="19 20">
    <name type="scientific">Denitratisoma oestradiolicum</name>
    <dbReference type="NCBI Taxonomy" id="311182"/>
    <lineage>
        <taxon>Bacteria</taxon>
        <taxon>Pseudomonadati</taxon>
        <taxon>Pseudomonadota</taxon>
        <taxon>Betaproteobacteria</taxon>
        <taxon>Nitrosomonadales</taxon>
        <taxon>Sterolibacteriaceae</taxon>
        <taxon>Denitratisoma</taxon>
    </lineage>
</organism>
<dbReference type="AlphaFoldDB" id="A0A6S6XYW1"/>
<keyword evidence="20" id="KW-1185">Reference proteome</keyword>
<evidence type="ECO:0000256" key="5">
    <source>
        <dbReference type="ARBA" id="ARBA00010185"/>
    </source>
</evidence>
<dbReference type="Proteomes" id="UP000515733">
    <property type="component" value="Chromosome"/>
</dbReference>
<keyword evidence="15" id="KW-0472">Membrane</keyword>
<evidence type="ECO:0000256" key="12">
    <source>
        <dbReference type="ARBA" id="ARBA00022695"/>
    </source>
</evidence>
<keyword evidence="14" id="KW-0443">Lipid metabolism</keyword>
<evidence type="ECO:0000256" key="6">
    <source>
        <dbReference type="ARBA" id="ARBA00012487"/>
    </source>
</evidence>
<evidence type="ECO:0000256" key="18">
    <source>
        <dbReference type="RuleBase" id="RU003938"/>
    </source>
</evidence>
<sequence length="261" mass="28001">MFKLRAMTALVLVAAILAILFLAPPSLAFAFFALVAVVGAWEWGGLVGGGAFWRRGFPLLVMAACGVLYLLPEIRIRLWLGAALFWLLLVPVWFRYRWPLKGNFQALVIGLLLLLPTWAALVRIYDLGPVRLLAVMGLVWVADIAAYLTGRAFGRHKLAPAISPGKTWEGAAGAVLAVQVYGFALAAAFKLDIAYVPYAGLLLLLTAASIAGDLFESLIKRQAGVKDSSALLPGHGGVLDRIDSLTSTLPLTALALSFVYP</sequence>
<keyword evidence="17" id="KW-1208">Phospholipid metabolism</keyword>
<dbReference type="PANTHER" id="PTHR46382:SF1">
    <property type="entry name" value="PHOSPHATIDATE CYTIDYLYLTRANSFERASE"/>
    <property type="match status" value="1"/>
</dbReference>
<dbReference type="GO" id="GO:0016024">
    <property type="term" value="P:CDP-diacylglycerol biosynthetic process"/>
    <property type="evidence" value="ECO:0007669"/>
    <property type="project" value="UniProtKB-UniPathway"/>
</dbReference>
<evidence type="ECO:0000256" key="16">
    <source>
        <dbReference type="ARBA" id="ARBA00023209"/>
    </source>
</evidence>
<reference evidence="19 20" key="1">
    <citation type="submission" date="2020-03" db="EMBL/GenBank/DDBJ databases">
        <authorList>
            <consortium name="Genoscope - CEA"/>
            <person name="William W."/>
        </authorList>
    </citation>
    <scope>NUCLEOTIDE SEQUENCE [LARGE SCALE GENOMIC DNA]</scope>
    <source>
        <strain evidence="20">DSM 16959</strain>
    </source>
</reference>
<name>A0A6S6XYW1_9PROT</name>
<evidence type="ECO:0000256" key="9">
    <source>
        <dbReference type="ARBA" id="ARBA00022516"/>
    </source>
</evidence>
<comment type="subcellular location">
    <subcellularLocation>
        <location evidence="2">Cell membrane</location>
        <topology evidence="2">Multi-pass membrane protein</topology>
    </subcellularLocation>
</comment>
<accession>A0A6S6XYW1</accession>
<dbReference type="EC" id="2.7.7.41" evidence="6 18"/>
<keyword evidence="10 18" id="KW-0808">Transferase</keyword>
<comment type="pathway">
    <text evidence="4">Lipid metabolism.</text>
</comment>
<comment type="pathway">
    <text evidence="3 18">Phospholipid metabolism; CDP-diacylglycerol biosynthesis; CDP-diacylglycerol from sn-glycerol 3-phosphate: step 3/3.</text>
</comment>
<evidence type="ECO:0000256" key="14">
    <source>
        <dbReference type="ARBA" id="ARBA00023098"/>
    </source>
</evidence>
<dbReference type="UniPathway" id="UPA00557">
    <property type="reaction ID" value="UER00614"/>
</dbReference>
<evidence type="ECO:0000256" key="10">
    <source>
        <dbReference type="ARBA" id="ARBA00022679"/>
    </source>
</evidence>
<dbReference type="InterPro" id="IPR000374">
    <property type="entry name" value="PC_trans"/>
</dbReference>